<evidence type="ECO:0000256" key="1">
    <source>
        <dbReference type="SAM" id="SignalP"/>
    </source>
</evidence>
<accession>Q3JBA3</accession>
<dbReference type="EMBL" id="CP000127">
    <property type="protein sequence ID" value="ABA57893.1"/>
    <property type="molecule type" value="Genomic_DNA"/>
</dbReference>
<feature type="signal peptide" evidence="1">
    <location>
        <begin position="1"/>
        <end position="29"/>
    </location>
</feature>
<dbReference type="KEGG" id="noc:Noc_1404"/>
<evidence type="ECO:0008006" key="4">
    <source>
        <dbReference type="Google" id="ProtNLM"/>
    </source>
</evidence>
<reference evidence="3" key="1">
    <citation type="journal article" date="2006" name="Appl. Environ. Microbiol.">
        <title>Complete genome sequence of the marine, chemolithoautotrophic, ammonia-oxidizing bacterium Nitrosococcus oceani ATCC 19707.</title>
        <authorList>
            <person name="Klotz M.G."/>
            <person name="Arp D.J."/>
            <person name="Chain P.S.G."/>
            <person name="El-Sheikh A.F."/>
            <person name="Hauser L.J."/>
            <person name="Hommes N.G."/>
            <person name="Larimer F.W."/>
            <person name="Malfatti S.A."/>
            <person name="Norton J.M."/>
            <person name="Poret-Peterson A.T."/>
            <person name="Vergez L.M."/>
            <person name="Ward B.B."/>
        </authorList>
    </citation>
    <scope>NUCLEOTIDE SEQUENCE [LARGE SCALE GENOMIC DNA]</scope>
    <source>
        <strain evidence="3">ATCC 19707 / BCRC 17464 / NCIMB 11848 / C-107</strain>
    </source>
</reference>
<dbReference type="eggNOG" id="ENOG50331C9">
    <property type="taxonomic scope" value="Bacteria"/>
</dbReference>
<name>Q3JBA3_NITOC</name>
<dbReference type="RefSeq" id="WP_011330645.1">
    <property type="nucleotide sequence ID" value="NC_007484.1"/>
</dbReference>
<evidence type="ECO:0000313" key="3">
    <source>
        <dbReference type="Proteomes" id="UP000006838"/>
    </source>
</evidence>
<proteinExistence type="predicted"/>
<dbReference type="HOGENOM" id="CLU_119945_0_0_6"/>
<dbReference type="InParanoid" id="Q3JBA3"/>
<organism evidence="2 3">
    <name type="scientific">Nitrosococcus oceani (strain ATCC 19707 / BCRC 17464 / JCM 30415 / NCIMB 11848 / C-107)</name>
    <dbReference type="NCBI Taxonomy" id="323261"/>
    <lineage>
        <taxon>Bacteria</taxon>
        <taxon>Pseudomonadati</taxon>
        <taxon>Pseudomonadota</taxon>
        <taxon>Gammaproteobacteria</taxon>
        <taxon>Chromatiales</taxon>
        <taxon>Chromatiaceae</taxon>
        <taxon>Nitrosococcus</taxon>
    </lineage>
</organism>
<dbReference type="Proteomes" id="UP000006838">
    <property type="component" value="Chromosome"/>
</dbReference>
<gene>
    <name evidence="2" type="ordered locus">Noc_1404</name>
</gene>
<sequence length="190" mass="21073">MKKPSIFKALKYSFLTSAFLLTNVSSALAIDVIIPWTTSGAVGTPDKPTMVKYNYAGPEVEMADDATGQVRLFYQVHDADSLVSILALDGWKMTARYLDNGPDARITIRLREMDLDTGEFTNIFKIDSDDYAADELYQTQNKDFELGCFSSYSFDFSNHAYYVVVKLEKTGLAGQAGIAGMKIEPTNCLL</sequence>
<protein>
    <recommendedName>
        <fullName evidence="4">Secreted protein</fullName>
    </recommendedName>
</protein>
<evidence type="ECO:0000313" key="2">
    <source>
        <dbReference type="EMBL" id="ABA57893.1"/>
    </source>
</evidence>
<keyword evidence="3" id="KW-1185">Reference proteome</keyword>
<feature type="chain" id="PRO_5004226372" description="Secreted protein" evidence="1">
    <location>
        <begin position="30"/>
        <end position="190"/>
    </location>
</feature>
<dbReference type="AlphaFoldDB" id="Q3JBA3"/>
<keyword evidence="1" id="KW-0732">Signal</keyword>